<dbReference type="SMART" id="SM01340">
    <property type="entry name" value="DNA_mis_repair"/>
    <property type="match status" value="1"/>
</dbReference>
<dbReference type="InterPro" id="IPR014762">
    <property type="entry name" value="DNA_mismatch_repair_CS"/>
</dbReference>
<dbReference type="PANTHER" id="PTHR10073:SF47">
    <property type="entry name" value="DNA MISMATCH REPAIR PROTEIN MLH3"/>
    <property type="match status" value="1"/>
</dbReference>
<comment type="caution">
    <text evidence="6">The sequence shown here is derived from an EMBL/GenBank/DDBJ whole genome shotgun (WGS) entry which is preliminary data.</text>
</comment>
<dbReference type="EMBL" id="JABXBU010000015">
    <property type="protein sequence ID" value="KAF8786816.1"/>
    <property type="molecule type" value="Genomic_DNA"/>
</dbReference>
<dbReference type="SUPFAM" id="SSF54211">
    <property type="entry name" value="Ribosomal protein S5 domain 2-like"/>
    <property type="match status" value="1"/>
</dbReference>
<dbReference type="Gene3D" id="3.30.230.10">
    <property type="match status" value="1"/>
</dbReference>
<accession>A0A8T0F6K4</accession>
<dbReference type="InterPro" id="IPR042121">
    <property type="entry name" value="MutL_C_regsub"/>
</dbReference>
<dbReference type="Gene3D" id="3.30.1370.100">
    <property type="entry name" value="MutL, C-terminal domain, regulatory subdomain"/>
    <property type="match status" value="1"/>
</dbReference>
<dbReference type="SUPFAM" id="SSF55874">
    <property type="entry name" value="ATPase domain of HSP90 chaperone/DNA topoisomerase II/histidine kinase"/>
    <property type="match status" value="1"/>
</dbReference>
<dbReference type="GO" id="GO:0140664">
    <property type="term" value="F:ATP-dependent DNA damage sensor activity"/>
    <property type="evidence" value="ECO:0007669"/>
    <property type="project" value="InterPro"/>
</dbReference>
<feature type="domain" description="DNA mismatch repair protein S5" evidence="5">
    <location>
        <begin position="212"/>
        <end position="348"/>
    </location>
</feature>
<evidence type="ECO:0000256" key="3">
    <source>
        <dbReference type="SAM" id="MobiDB-lite"/>
    </source>
</evidence>
<proteinExistence type="inferred from homology"/>
<dbReference type="Gene3D" id="3.30.1540.20">
    <property type="entry name" value="MutL, C-terminal domain, dimerisation subdomain"/>
    <property type="match status" value="1"/>
</dbReference>
<evidence type="ECO:0000313" key="7">
    <source>
        <dbReference type="Proteomes" id="UP000807504"/>
    </source>
</evidence>
<evidence type="ECO:0000256" key="2">
    <source>
        <dbReference type="ARBA" id="ARBA00022763"/>
    </source>
</evidence>
<reference evidence="6" key="2">
    <citation type="submission" date="2020-06" db="EMBL/GenBank/DDBJ databases">
        <authorList>
            <person name="Sheffer M."/>
        </authorList>
    </citation>
    <scope>NUCLEOTIDE SEQUENCE</scope>
</reference>
<reference evidence="6" key="1">
    <citation type="journal article" date="2020" name="bioRxiv">
        <title>Chromosome-level reference genome of the European wasp spider Argiope bruennichi: a resource for studies on range expansion and evolutionary adaptation.</title>
        <authorList>
            <person name="Sheffer M.M."/>
            <person name="Hoppe A."/>
            <person name="Krehenwinkel H."/>
            <person name="Uhl G."/>
            <person name="Kuss A.W."/>
            <person name="Jensen L."/>
            <person name="Jensen C."/>
            <person name="Gillespie R.G."/>
            <person name="Hoff K.J."/>
            <person name="Prost S."/>
        </authorList>
    </citation>
    <scope>NUCLEOTIDE SEQUENCE</scope>
</reference>
<dbReference type="InterPro" id="IPR020568">
    <property type="entry name" value="Ribosomal_Su5_D2-typ_SF"/>
</dbReference>
<evidence type="ECO:0000259" key="4">
    <source>
        <dbReference type="SMART" id="SM00853"/>
    </source>
</evidence>
<dbReference type="Pfam" id="PF08676">
    <property type="entry name" value="MutL_C"/>
    <property type="match status" value="1"/>
</dbReference>
<dbReference type="GO" id="GO:0016887">
    <property type="term" value="F:ATP hydrolysis activity"/>
    <property type="evidence" value="ECO:0007669"/>
    <property type="project" value="InterPro"/>
</dbReference>
<evidence type="ECO:0000256" key="1">
    <source>
        <dbReference type="ARBA" id="ARBA00006082"/>
    </source>
</evidence>
<gene>
    <name evidence="6" type="ORF">HNY73_008487</name>
</gene>
<dbReference type="Pfam" id="PF13589">
    <property type="entry name" value="HATPase_c_3"/>
    <property type="match status" value="1"/>
</dbReference>
<dbReference type="GO" id="GO:0006298">
    <property type="term" value="P:mismatch repair"/>
    <property type="evidence" value="ECO:0007669"/>
    <property type="project" value="InterPro"/>
</dbReference>
<dbReference type="SUPFAM" id="SSF118116">
    <property type="entry name" value="DNA mismatch repair protein MutL"/>
    <property type="match status" value="1"/>
</dbReference>
<evidence type="ECO:0000259" key="5">
    <source>
        <dbReference type="SMART" id="SM01340"/>
    </source>
</evidence>
<sequence>MKIHLLDPDVVKKLRSDLSFISVSHCVEELVWNSIDAGSTCIAVRLNLPFYKIQVIDNGNGIPPDQMVLVGKRYATSKCHSLEDLQNLQYGGFRGEALSSLKDVASNLMIESRASGCEETYCKIFNYGKAGTPTISISPRPSKGTTVTIFDFMYNRPVRKNAISEAIDVEDTCKVLQSIALVYPDISFSLLNEATGDMCLQFKKCTSSYFAFIQLFGQERAKNLKSCNHQEGNYKISGYISTDCFSSKNYQFLYVNRRLTLKTKLHKLINNLLSKVFGGKKSECNAPILPSPQMLSPSRNQYCCFILNISCPRNVYDIIFDRKRTMVEFSDWEKVTKLVQDAIVSFSSTEGLFSNLPVETNNLLLNEGDSVNPNSRFLNLGIDNFRNGLFSNAVKRLGVATEVSEIPNSELLNKENSGEEYIKSQLNLQSEINSQDLPKNNKNIHTVHFNEKSTLNIKNGCNGSQTINHNKISSPKRNFICLKSSETSTLDNLRQIDNKSKIPDLKTNEDFSASPSTSIFESHSNIPCKSLLFNLPSNSTLSNNFKPAVNTVQSPILHNEINENKSKGTTLPEKHVDSTLTVNKSNSRITSKYAFNKETTLSPLKRLRRAKSSKTKVQMLPVNESGDKSNCPTNNVTNETEFFVDSKVHNPLKSHLKEKKSKISSLQCLQTFNNEINSHMTTKKKALFDSDYQNPIDNNRTTNLSQFGNCNPFLNTFHSSKQSTCLKNEEMVYNCDESNSCLKNFQDCAEPSLSPSELSLNDKSPCEIINDEMLSKMFTTKQFLQDSKIIRINDITVHDIKLQSDLEKANDFTELTTFSPSVSDDCDIEKFVSSGELDSFNNRKCTISNSQNDFLSNPQQNATSYDELQQDSKAMKSATLMNCNALTDNISPESCSSSVSLSDVDISIDKNSPASWPLQLESIKHPSRVSPENSSIINSPCKFQMIDKVNVVSETDSSNAVLEMNRAESDSLSSRISIIIDQEALKHSSNSPANTSSVSNFKSIDEEFISEHKTEEKINYENESASKSSLRHEENKLTNESSIDISCANDSQTKSPIINCLSSGTEKSFFNDNTESNINKSTFCIPVQGKSAGNRWICKVNENTKQVAYINSVTGNSTYFPPGSSPQVENRRITAIEDLSIDHNKKAHFFLTHDFSPFVSEFSSELPSADDEICDMQIDLDNHIEQTENNDWHRKWRYPVKDNETNDNSENIQNMFKEWENPVFQNPPEINSLEKSQVSMRIPHMYILNSYRFTQNCLNSMKVIGQVDCKFIACIMEDFSNNSKSEKLLVLFDQHAVHERVRLEELIEDLYEMKENKKVIKTVPVSDSLNVTFEPDEMRLLRSYHLSLRDIGFEISFQGDENTVSVYSLPSCLVNPTNNQPRKGISATSTLIEKIIKEWLNSLMQTRSTSNILPKTLNAVLNSQACKGAVKFGDPLDLSQCELLLAALSTCKLPFQCAHGRPSITPILDLNKINLLSKKRETPKLWKLHGVLESQ</sequence>
<feature type="region of interest" description="Disordered" evidence="3">
    <location>
        <begin position="1014"/>
        <end position="1035"/>
    </location>
</feature>
<dbReference type="SMART" id="SM00853">
    <property type="entry name" value="MutL_C"/>
    <property type="match status" value="1"/>
</dbReference>
<dbReference type="InterPro" id="IPR036890">
    <property type="entry name" value="HATPase_C_sf"/>
</dbReference>
<dbReference type="Proteomes" id="UP000807504">
    <property type="component" value="Unassembled WGS sequence"/>
</dbReference>
<organism evidence="6 7">
    <name type="scientific">Argiope bruennichi</name>
    <name type="common">Wasp spider</name>
    <name type="synonym">Aranea bruennichi</name>
    <dbReference type="NCBI Taxonomy" id="94029"/>
    <lineage>
        <taxon>Eukaryota</taxon>
        <taxon>Metazoa</taxon>
        <taxon>Ecdysozoa</taxon>
        <taxon>Arthropoda</taxon>
        <taxon>Chelicerata</taxon>
        <taxon>Arachnida</taxon>
        <taxon>Araneae</taxon>
        <taxon>Araneomorphae</taxon>
        <taxon>Entelegynae</taxon>
        <taxon>Araneoidea</taxon>
        <taxon>Araneidae</taxon>
        <taxon>Argiope</taxon>
    </lineage>
</organism>
<dbReference type="Gene3D" id="3.30.565.10">
    <property type="entry name" value="Histidine kinase-like ATPase, C-terminal domain"/>
    <property type="match status" value="1"/>
</dbReference>
<comment type="similarity">
    <text evidence="1">Belongs to the DNA mismatch repair MutL/HexB family.</text>
</comment>
<dbReference type="InterPro" id="IPR013507">
    <property type="entry name" value="DNA_mismatch_S5_2-like"/>
</dbReference>
<feature type="domain" description="MutL C-terminal dimerisation" evidence="4">
    <location>
        <begin position="1263"/>
        <end position="1436"/>
    </location>
</feature>
<dbReference type="InterPro" id="IPR038973">
    <property type="entry name" value="MutL/Mlh/Pms-like"/>
</dbReference>
<dbReference type="InterPro" id="IPR037198">
    <property type="entry name" value="MutL_C_sf"/>
</dbReference>
<dbReference type="InterPro" id="IPR014790">
    <property type="entry name" value="MutL_C"/>
</dbReference>
<protein>
    <submittedName>
        <fullName evidence="6">DNA mismatch repair protein Mlh3 like protein</fullName>
    </submittedName>
</protein>
<name>A0A8T0F6K4_ARGBR</name>
<dbReference type="PANTHER" id="PTHR10073">
    <property type="entry name" value="DNA MISMATCH REPAIR PROTEIN MLH, PMS, MUTL"/>
    <property type="match status" value="1"/>
</dbReference>
<keyword evidence="2" id="KW-0227">DNA damage</keyword>
<dbReference type="GO" id="GO:0032300">
    <property type="term" value="C:mismatch repair complex"/>
    <property type="evidence" value="ECO:0007669"/>
    <property type="project" value="InterPro"/>
</dbReference>
<keyword evidence="7" id="KW-1185">Reference proteome</keyword>
<dbReference type="InterPro" id="IPR042120">
    <property type="entry name" value="MutL_C_dimsub"/>
</dbReference>
<dbReference type="InterPro" id="IPR014721">
    <property type="entry name" value="Ribsml_uS5_D2-typ_fold_subgr"/>
</dbReference>
<dbReference type="PROSITE" id="PS00058">
    <property type="entry name" value="DNA_MISMATCH_REPAIR_1"/>
    <property type="match status" value="1"/>
</dbReference>
<dbReference type="GO" id="GO:0005524">
    <property type="term" value="F:ATP binding"/>
    <property type="evidence" value="ECO:0007669"/>
    <property type="project" value="InterPro"/>
</dbReference>
<dbReference type="GO" id="GO:0030983">
    <property type="term" value="F:mismatched DNA binding"/>
    <property type="evidence" value="ECO:0007669"/>
    <property type="project" value="InterPro"/>
</dbReference>
<dbReference type="Pfam" id="PF01119">
    <property type="entry name" value="DNA_mis_repair"/>
    <property type="match status" value="1"/>
</dbReference>
<evidence type="ECO:0000313" key="6">
    <source>
        <dbReference type="EMBL" id="KAF8786816.1"/>
    </source>
</evidence>